<dbReference type="PANTHER" id="PTHR13199:SF11">
    <property type="entry name" value="PROTEIN ATOSSA"/>
    <property type="match status" value="1"/>
</dbReference>
<sequence length="1053" mass="118156">MTELTETKSPFVDTDIPPPAVQKTNTVSTQTEELSCQCGNLLQMTCDSCSDRGMVRSEGNYNLASVSPQSAKEDEKKIKKHKCDTYCDNNHSISDNSDIIKRPKLRRFFPIVDKIEKIVTDRFAQRENDIQELQLEKEDTVFSRPRESKRQKTYSINDDDYVFYEKCDYGTFDRAENVEESPKEESPPEVSDKGFKFPDPKKQDNQVPSPTEMDRFRWRFDSAASMVFHTKTGLPLTSSPAPLRRGNNCFDFDDSINGISGIKSASPRSALFAPRPPAAPPASAAPPPPPTPPHANIKMRPSTGLLGSFEESALKGRLEPVATVHGFTAELGAYGSFCPPHKRLPVTVFFYAPGGTNAPYMGHINLGPRGYRVARSGTVQVSLFNPHGTLVKMFVVLYDLSAMPGGARTFLRQRTLYMPAAAAARPPPSHAHKWLRYLIHLRFMTSKSGKLYLHTDIRIIVSRKADLDTATAHSALFRPLPTNSEPNSSETDPNSSDRKPNRVFGGCSDYDDYENQNGVSYELRSFTYAPDNPKYSPRYQNHSLPIQCEFQSYHIHNKTHYRLKSISKCRICQNNVNCQASVSPSVSPQSVKEDEKKIKKHKCDTYCDNNHSISDNSDIIKRPKLRRFFPIVDKIEKIVTDRFAQRENDIQELQLEKEDTVFSRPRESKRQKTYSINDDDYVFYEKCDYGTFDRAENVEESPKEESPPEVSDKGFKFPDPKKQDNQVPSPTEMDRFRWRFDSAASMVFHTKTGLPLTSSPAPLRRGNNCFDFDDSINGISGIKSALFAPRPPAAPPASAAPPPPPTPPHANIKMRPSTGLLGSFEESALKGRLEPVATVHGFTAELGAYGSFCPPHKRLPVTVFFYAPGGTNAPYMGHINLGPRGYRVARSGTVQVSLFNPHGTLVKMFVVLYDLSAMPGGARTFLRQRTLYMPAAAAARPPPSHAHKWLRYLIHLRFMTSKSGKLYLHTDIRIIVSRKADLDTATAHSALFRPLPTNSEPNSSETDPNSSDRKPNRVFGGCSDYDDYENQNGVSYELRSFTYAPDNPKYSPR</sequence>
<dbReference type="InterPro" id="IPR051506">
    <property type="entry name" value="ATOS_Transcription_Regulators"/>
</dbReference>
<feature type="compositionally biased region" description="Pro residues" evidence="2">
    <location>
        <begin position="274"/>
        <end position="293"/>
    </location>
</feature>
<feature type="compositionally biased region" description="Basic and acidic residues" evidence="2">
    <location>
        <begin position="176"/>
        <end position="204"/>
    </location>
</feature>
<evidence type="ECO:0000256" key="2">
    <source>
        <dbReference type="SAM" id="MobiDB-lite"/>
    </source>
</evidence>
<feature type="region of interest" description="Disordered" evidence="2">
    <location>
        <begin position="176"/>
        <end position="211"/>
    </location>
</feature>
<feature type="compositionally biased region" description="Polar residues" evidence="2">
    <location>
        <begin position="996"/>
        <end position="1009"/>
    </location>
</feature>
<accession>A0A9R0F455</accession>
<evidence type="ECO:0000256" key="1">
    <source>
        <dbReference type="ARBA" id="ARBA00034497"/>
    </source>
</evidence>
<gene>
    <name evidence="5" type="primary">LOC126912093</name>
</gene>
<dbReference type="InterPro" id="IPR025261">
    <property type="entry name" value="Atos-like_cons_dom"/>
</dbReference>
<feature type="region of interest" description="Disordered" evidence="2">
    <location>
        <begin position="477"/>
        <end position="509"/>
    </location>
</feature>
<feature type="region of interest" description="Disordered" evidence="2">
    <location>
        <begin position="271"/>
        <end position="302"/>
    </location>
</feature>
<feature type="domain" description="Atos-like conserved" evidence="3">
    <location>
        <begin position="305"/>
        <end position="361"/>
    </location>
</feature>
<dbReference type="Proteomes" id="UP000829999">
    <property type="component" value="Chromosome 22"/>
</dbReference>
<comment type="similarity">
    <text evidence="1">Belongs to the ATOS family.</text>
</comment>
<dbReference type="Pfam" id="PF13889">
    <property type="entry name" value="Chromosome_seg"/>
    <property type="match status" value="2"/>
</dbReference>
<dbReference type="GeneID" id="126912093"/>
<feature type="region of interest" description="Disordered" evidence="2">
    <location>
        <begin position="992"/>
        <end position="1026"/>
    </location>
</feature>
<keyword evidence="4" id="KW-1185">Reference proteome</keyword>
<feature type="domain" description="Atos-like conserved" evidence="3">
    <location>
        <begin position="820"/>
        <end position="876"/>
    </location>
</feature>
<dbReference type="PANTHER" id="PTHR13199">
    <property type="entry name" value="GH03947P"/>
    <property type="match status" value="1"/>
</dbReference>
<dbReference type="Pfam" id="PF13915">
    <property type="entry name" value="DUF4210"/>
    <property type="match status" value="2"/>
</dbReference>
<feature type="compositionally biased region" description="Basic and acidic residues" evidence="2">
    <location>
        <begin position="696"/>
        <end position="724"/>
    </location>
</feature>
<feature type="region of interest" description="Disordered" evidence="2">
    <location>
        <begin position="696"/>
        <end position="731"/>
    </location>
</feature>
<name>A0A9R0F455_SPOFR</name>
<dbReference type="InterPro" id="IPR033473">
    <property type="entry name" value="Atos-like_C"/>
</dbReference>
<feature type="region of interest" description="Disordered" evidence="2">
    <location>
        <begin position="790"/>
        <end position="812"/>
    </location>
</feature>
<organism evidence="4 5">
    <name type="scientific">Spodoptera frugiperda</name>
    <name type="common">Fall armyworm</name>
    <dbReference type="NCBI Taxonomy" id="7108"/>
    <lineage>
        <taxon>Eukaryota</taxon>
        <taxon>Metazoa</taxon>
        <taxon>Ecdysozoa</taxon>
        <taxon>Arthropoda</taxon>
        <taxon>Hexapoda</taxon>
        <taxon>Insecta</taxon>
        <taxon>Pterygota</taxon>
        <taxon>Neoptera</taxon>
        <taxon>Endopterygota</taxon>
        <taxon>Lepidoptera</taxon>
        <taxon>Glossata</taxon>
        <taxon>Ditrysia</taxon>
        <taxon>Noctuoidea</taxon>
        <taxon>Noctuidae</taxon>
        <taxon>Amphipyrinae</taxon>
        <taxon>Spodoptera</taxon>
    </lineage>
</organism>
<feature type="compositionally biased region" description="Pro residues" evidence="2">
    <location>
        <begin position="790"/>
        <end position="808"/>
    </location>
</feature>
<evidence type="ECO:0000313" key="5">
    <source>
        <dbReference type="RefSeq" id="XP_050558410.1"/>
    </source>
</evidence>
<evidence type="ECO:0000313" key="4">
    <source>
        <dbReference type="Proteomes" id="UP000829999"/>
    </source>
</evidence>
<dbReference type="OrthoDB" id="8625101at2759"/>
<reference evidence="5" key="1">
    <citation type="submission" date="2025-08" db="UniProtKB">
        <authorList>
            <consortium name="RefSeq"/>
        </authorList>
    </citation>
    <scope>IDENTIFICATION</scope>
    <source>
        <tissue evidence="5">Whole larval tissue</tissue>
    </source>
</reference>
<protein>
    <submittedName>
        <fullName evidence="5">LOW QUALITY PROTEIN: uncharacterized protein LOC126912093</fullName>
    </submittedName>
</protein>
<dbReference type="RefSeq" id="XP_050558410.1">
    <property type="nucleotide sequence ID" value="XM_050702453.1"/>
</dbReference>
<dbReference type="SMART" id="SM01177">
    <property type="entry name" value="DUF4210"/>
    <property type="match status" value="2"/>
</dbReference>
<proteinExistence type="inferred from homology"/>
<evidence type="ECO:0000259" key="3">
    <source>
        <dbReference type="SMART" id="SM01177"/>
    </source>
</evidence>
<feature type="compositionally biased region" description="Polar residues" evidence="2">
    <location>
        <begin position="481"/>
        <end position="494"/>
    </location>
</feature>
<dbReference type="AlphaFoldDB" id="A0A9R0F455"/>